<gene>
    <name evidence="2" type="ORF">TWF102_000297</name>
</gene>
<protein>
    <submittedName>
        <fullName evidence="2">Uncharacterized protein</fullName>
    </submittedName>
</protein>
<evidence type="ECO:0000313" key="2">
    <source>
        <dbReference type="EMBL" id="KAF3107378.1"/>
    </source>
</evidence>
<feature type="compositionally biased region" description="Basic and acidic residues" evidence="1">
    <location>
        <begin position="11"/>
        <end position="22"/>
    </location>
</feature>
<dbReference type="AlphaFoldDB" id="A0A7C8N8R3"/>
<sequence length="113" mass="12805">MGSYGSCVCGEGEKKRSHEPINRQGFVREKEKNLLIAKNADSGAAAWKTLIFFFFLCKDFLGGRGCEWIEQQPLAPIFLFINLLDCDIEQTDVEAGLFHFLDKSTSCEQVLFF</sequence>
<dbReference type="EMBL" id="WIQW01000010">
    <property type="protein sequence ID" value="KAF3107378.1"/>
    <property type="molecule type" value="Genomic_DNA"/>
</dbReference>
<organism evidence="2 3">
    <name type="scientific">Orbilia oligospora</name>
    <name type="common">Nematode-trapping fungus</name>
    <name type="synonym">Arthrobotrys oligospora</name>
    <dbReference type="NCBI Taxonomy" id="2813651"/>
    <lineage>
        <taxon>Eukaryota</taxon>
        <taxon>Fungi</taxon>
        <taxon>Dikarya</taxon>
        <taxon>Ascomycota</taxon>
        <taxon>Pezizomycotina</taxon>
        <taxon>Orbiliomycetes</taxon>
        <taxon>Orbiliales</taxon>
        <taxon>Orbiliaceae</taxon>
        <taxon>Orbilia</taxon>
    </lineage>
</organism>
<comment type="caution">
    <text evidence="2">The sequence shown here is derived from an EMBL/GenBank/DDBJ whole genome shotgun (WGS) entry which is preliminary data.</text>
</comment>
<evidence type="ECO:0000313" key="3">
    <source>
        <dbReference type="Proteomes" id="UP000475325"/>
    </source>
</evidence>
<feature type="region of interest" description="Disordered" evidence="1">
    <location>
        <begin position="1"/>
        <end position="22"/>
    </location>
</feature>
<reference evidence="2 3" key="1">
    <citation type="submission" date="2019-06" db="EMBL/GenBank/DDBJ databases">
        <authorList>
            <person name="Palmer J.M."/>
        </authorList>
    </citation>
    <scope>NUCLEOTIDE SEQUENCE [LARGE SCALE GENOMIC DNA]</scope>
    <source>
        <strain evidence="2 3">TWF102</strain>
    </source>
</reference>
<accession>A0A7C8N8R3</accession>
<proteinExistence type="predicted"/>
<name>A0A7C8N8R3_ORBOL</name>
<evidence type="ECO:0000256" key="1">
    <source>
        <dbReference type="SAM" id="MobiDB-lite"/>
    </source>
</evidence>
<dbReference type="Proteomes" id="UP000475325">
    <property type="component" value="Unassembled WGS sequence"/>
</dbReference>